<sequence length="260" mass="26737">MKFATVFLGPILAWTAAAAIVQLGGRDTATNLISSRGTTRSAMVAELIKANKQGVPKFTLPAAPTKGKKVLKRSLSLETVVDEPGLYKRAHNEPELNEVVTGTAADTVGITGLGPCIGIITTFSKVSAGKVNKVAAHLGAAGGPAALTTMVRAIYSAAAEGGVWEQDLDAGHRPQIHVSYPDAEAEVAAMVKEGEITQAQSASMKATLQSVISQVTTDLESLCTSLDGHCYSQTRVGAKTVGSSMQATAAGAVTIDGVSM</sequence>
<proteinExistence type="predicted"/>
<evidence type="ECO:0000313" key="3">
    <source>
        <dbReference type="Proteomes" id="UP001140453"/>
    </source>
</evidence>
<organism evidence="2 3">
    <name type="scientific">Gnomoniopsis smithogilvyi</name>
    <dbReference type="NCBI Taxonomy" id="1191159"/>
    <lineage>
        <taxon>Eukaryota</taxon>
        <taxon>Fungi</taxon>
        <taxon>Dikarya</taxon>
        <taxon>Ascomycota</taxon>
        <taxon>Pezizomycotina</taxon>
        <taxon>Sordariomycetes</taxon>
        <taxon>Sordariomycetidae</taxon>
        <taxon>Diaporthales</taxon>
        <taxon>Gnomoniaceae</taxon>
        <taxon>Gnomoniopsis</taxon>
    </lineage>
</organism>
<name>A0A9W8YPK0_9PEZI</name>
<evidence type="ECO:0000313" key="2">
    <source>
        <dbReference type="EMBL" id="KAJ4388907.1"/>
    </source>
</evidence>
<dbReference type="Proteomes" id="UP001140453">
    <property type="component" value="Unassembled WGS sequence"/>
</dbReference>
<dbReference type="AlphaFoldDB" id="A0A9W8YPK0"/>
<keyword evidence="1" id="KW-0732">Signal</keyword>
<gene>
    <name evidence="2" type="ORF">N0V93_006368</name>
</gene>
<feature type="chain" id="PRO_5040888641" evidence="1">
    <location>
        <begin position="19"/>
        <end position="260"/>
    </location>
</feature>
<keyword evidence="3" id="KW-1185">Reference proteome</keyword>
<comment type="caution">
    <text evidence="2">The sequence shown here is derived from an EMBL/GenBank/DDBJ whole genome shotgun (WGS) entry which is preliminary data.</text>
</comment>
<feature type="signal peptide" evidence="1">
    <location>
        <begin position="1"/>
        <end position="18"/>
    </location>
</feature>
<dbReference type="OrthoDB" id="10532909at2759"/>
<accession>A0A9W8YPK0</accession>
<protein>
    <submittedName>
        <fullName evidence="2">Uncharacterized protein</fullName>
    </submittedName>
</protein>
<reference evidence="2" key="1">
    <citation type="submission" date="2022-10" db="EMBL/GenBank/DDBJ databases">
        <title>Tapping the CABI collections for fungal endophytes: first genome assemblies for Collariella, Neodidymelliopsis, Ascochyta clinopodiicola, Didymella pomorum, Didymosphaeria variabile, Neocosmospora piperis and Neocucurbitaria cava.</title>
        <authorList>
            <person name="Hill R."/>
        </authorList>
    </citation>
    <scope>NUCLEOTIDE SEQUENCE</scope>
    <source>
        <strain evidence="2">IMI 355082</strain>
    </source>
</reference>
<dbReference type="EMBL" id="JAPEVB010000004">
    <property type="protein sequence ID" value="KAJ4388907.1"/>
    <property type="molecule type" value="Genomic_DNA"/>
</dbReference>
<evidence type="ECO:0000256" key="1">
    <source>
        <dbReference type="SAM" id="SignalP"/>
    </source>
</evidence>